<dbReference type="InterPro" id="IPR036770">
    <property type="entry name" value="Ankyrin_rpt-contain_sf"/>
</dbReference>
<dbReference type="Gene3D" id="1.25.40.20">
    <property type="entry name" value="Ankyrin repeat-containing domain"/>
    <property type="match status" value="1"/>
</dbReference>
<dbReference type="SUPFAM" id="SSF48403">
    <property type="entry name" value="Ankyrin repeat"/>
    <property type="match status" value="1"/>
</dbReference>
<dbReference type="InterPro" id="IPR002110">
    <property type="entry name" value="Ankyrin_rpt"/>
</dbReference>
<dbReference type="STRING" id="1257118.L8GZD1"/>
<dbReference type="CDD" id="cd09917">
    <property type="entry name" value="F-box_SF"/>
    <property type="match status" value="1"/>
</dbReference>
<protein>
    <submittedName>
        <fullName evidence="6">Fbox domain containing protein</fullName>
    </submittedName>
</protein>
<dbReference type="InterPro" id="IPR001810">
    <property type="entry name" value="F-box_dom"/>
</dbReference>
<dbReference type="InterPro" id="IPR050745">
    <property type="entry name" value="Multifunctional_regulatory"/>
</dbReference>
<evidence type="ECO:0000313" key="7">
    <source>
        <dbReference type="Proteomes" id="UP000011083"/>
    </source>
</evidence>
<keyword evidence="7" id="KW-1185">Reference proteome</keyword>
<evidence type="ECO:0000256" key="2">
    <source>
        <dbReference type="ARBA" id="ARBA00023043"/>
    </source>
</evidence>
<sequence length="311" mass="34489">MECCGGEKAPGEAVEQQLSSLPPELVEHLWSFLPLRDLLRVSLVCRDWQALASSPSFWRFVYEHRLGAPVREDLPVGGATEPGDHYRPMVEKTVAQLQAKLLLTTEQLAKRGANKENNSSDGESPQPDKPYDASGGAVVAAKRELDLSSYAEWDAESALLMEEFVWAMHEKHHRLVDDVLRRMDVLGIKRTIFELMNATKRSVVEDKWRRTPLHRAAEAGNLEVVRVLLAHGIDVNARNEWGWTALHKAAHYWNRGAAAPIIKMLIAHGAEVNVIDCAQKTPLDKAAEPASAELLAAHGALKRNQLPSDAA</sequence>
<feature type="region of interest" description="Disordered" evidence="4">
    <location>
        <begin position="110"/>
        <end position="135"/>
    </location>
</feature>
<evidence type="ECO:0000256" key="3">
    <source>
        <dbReference type="PROSITE-ProRule" id="PRU00023"/>
    </source>
</evidence>
<reference evidence="6 7" key="1">
    <citation type="journal article" date="2013" name="Genome Biol.">
        <title>Genome of Acanthamoeba castellanii highlights extensive lateral gene transfer and early evolution of tyrosine kinase signaling.</title>
        <authorList>
            <person name="Clarke M."/>
            <person name="Lohan A.J."/>
            <person name="Liu B."/>
            <person name="Lagkouvardos I."/>
            <person name="Roy S."/>
            <person name="Zafar N."/>
            <person name="Bertelli C."/>
            <person name="Schilde C."/>
            <person name="Kianianmomeni A."/>
            <person name="Burglin T.R."/>
            <person name="Frech C."/>
            <person name="Turcotte B."/>
            <person name="Kopec K.O."/>
            <person name="Synnott J.M."/>
            <person name="Choo C."/>
            <person name="Paponov I."/>
            <person name="Finkler A."/>
            <person name="Soon Heng Tan C."/>
            <person name="Hutchins A.P."/>
            <person name="Weinmeier T."/>
            <person name="Rattei T."/>
            <person name="Chu J.S."/>
            <person name="Gimenez G."/>
            <person name="Irimia M."/>
            <person name="Rigden D.J."/>
            <person name="Fitzpatrick D.A."/>
            <person name="Lorenzo-Morales J."/>
            <person name="Bateman A."/>
            <person name="Chiu C.H."/>
            <person name="Tang P."/>
            <person name="Hegemann P."/>
            <person name="Fromm H."/>
            <person name="Raoult D."/>
            <person name="Greub G."/>
            <person name="Miranda-Saavedra D."/>
            <person name="Chen N."/>
            <person name="Nash P."/>
            <person name="Ginger M.L."/>
            <person name="Horn M."/>
            <person name="Schaap P."/>
            <person name="Caler L."/>
            <person name="Loftus B."/>
        </authorList>
    </citation>
    <scope>NUCLEOTIDE SEQUENCE [LARGE SCALE GENOMIC DNA]</scope>
    <source>
        <strain evidence="6 7">Neff</strain>
    </source>
</reference>
<dbReference type="SMART" id="SM00248">
    <property type="entry name" value="ANK"/>
    <property type="match status" value="2"/>
</dbReference>
<dbReference type="Proteomes" id="UP000011083">
    <property type="component" value="Unassembled WGS sequence"/>
</dbReference>
<evidence type="ECO:0000313" key="6">
    <source>
        <dbReference type="EMBL" id="ELR18322.1"/>
    </source>
</evidence>
<feature type="repeat" description="ANK" evidence="3">
    <location>
        <begin position="208"/>
        <end position="240"/>
    </location>
</feature>
<dbReference type="Gene3D" id="1.20.1280.50">
    <property type="match status" value="1"/>
</dbReference>
<gene>
    <name evidence="6" type="ORF">ACA1_371710</name>
</gene>
<dbReference type="InterPro" id="IPR036047">
    <property type="entry name" value="F-box-like_dom_sf"/>
</dbReference>
<organism evidence="6 7">
    <name type="scientific">Acanthamoeba castellanii (strain ATCC 30010 / Neff)</name>
    <dbReference type="NCBI Taxonomy" id="1257118"/>
    <lineage>
        <taxon>Eukaryota</taxon>
        <taxon>Amoebozoa</taxon>
        <taxon>Discosea</taxon>
        <taxon>Longamoebia</taxon>
        <taxon>Centramoebida</taxon>
        <taxon>Acanthamoebidae</taxon>
        <taxon>Acanthamoeba</taxon>
    </lineage>
</organism>
<dbReference type="GeneID" id="14918867"/>
<dbReference type="PROSITE" id="PS50181">
    <property type="entry name" value="FBOX"/>
    <property type="match status" value="1"/>
</dbReference>
<dbReference type="RefSeq" id="XP_004340342.1">
    <property type="nucleotide sequence ID" value="XM_004340294.1"/>
</dbReference>
<dbReference type="EMBL" id="KB007960">
    <property type="protein sequence ID" value="ELR18322.1"/>
    <property type="molecule type" value="Genomic_DNA"/>
</dbReference>
<dbReference type="AlphaFoldDB" id="L8GZD1"/>
<dbReference type="PROSITE" id="PS50088">
    <property type="entry name" value="ANK_REPEAT"/>
    <property type="match status" value="2"/>
</dbReference>
<evidence type="ECO:0000256" key="4">
    <source>
        <dbReference type="SAM" id="MobiDB-lite"/>
    </source>
</evidence>
<keyword evidence="1" id="KW-0677">Repeat</keyword>
<keyword evidence="2 3" id="KW-0040">ANK repeat</keyword>
<evidence type="ECO:0000259" key="5">
    <source>
        <dbReference type="PROSITE" id="PS50181"/>
    </source>
</evidence>
<evidence type="ECO:0000256" key="1">
    <source>
        <dbReference type="ARBA" id="ARBA00022737"/>
    </source>
</evidence>
<proteinExistence type="predicted"/>
<feature type="domain" description="F-box" evidence="5">
    <location>
        <begin position="15"/>
        <end position="61"/>
    </location>
</feature>
<dbReference type="SUPFAM" id="SSF81383">
    <property type="entry name" value="F-box domain"/>
    <property type="match status" value="1"/>
</dbReference>
<feature type="repeat" description="ANK" evidence="3">
    <location>
        <begin position="241"/>
        <end position="277"/>
    </location>
</feature>
<dbReference type="OrthoDB" id="194358at2759"/>
<name>L8GZD1_ACACF</name>
<dbReference type="SMART" id="SM00256">
    <property type="entry name" value="FBOX"/>
    <property type="match status" value="1"/>
</dbReference>
<dbReference type="PANTHER" id="PTHR24189:SF50">
    <property type="entry name" value="ANKYRIN REPEAT AND SOCS BOX PROTEIN 2"/>
    <property type="match status" value="1"/>
</dbReference>
<accession>L8GZD1</accession>
<dbReference type="Pfam" id="PF12796">
    <property type="entry name" value="Ank_2"/>
    <property type="match status" value="1"/>
</dbReference>
<dbReference type="PANTHER" id="PTHR24189">
    <property type="entry name" value="MYOTROPHIN"/>
    <property type="match status" value="1"/>
</dbReference>
<dbReference type="Pfam" id="PF12937">
    <property type="entry name" value="F-box-like"/>
    <property type="match status" value="1"/>
</dbReference>
<dbReference type="VEuPathDB" id="AmoebaDB:ACA1_371710"/>
<dbReference type="PRINTS" id="PR01415">
    <property type="entry name" value="ANKYRIN"/>
</dbReference>
<dbReference type="KEGG" id="acan:ACA1_371710"/>
<dbReference type="PROSITE" id="PS50297">
    <property type="entry name" value="ANK_REP_REGION"/>
    <property type="match status" value="2"/>
</dbReference>